<keyword evidence="1" id="KW-0732">Signal</keyword>
<evidence type="ECO:0008006" key="4">
    <source>
        <dbReference type="Google" id="ProtNLM"/>
    </source>
</evidence>
<proteinExistence type="predicted"/>
<feature type="signal peptide" evidence="1">
    <location>
        <begin position="1"/>
        <end position="21"/>
    </location>
</feature>
<accession>A0A0D8XTY5</accession>
<protein>
    <recommendedName>
        <fullName evidence="4">Late nodulin</fullName>
    </recommendedName>
</protein>
<organism evidence="2 3">
    <name type="scientific">Dictyocaulus viviparus</name>
    <name type="common">Bovine lungworm</name>
    <dbReference type="NCBI Taxonomy" id="29172"/>
    <lineage>
        <taxon>Eukaryota</taxon>
        <taxon>Metazoa</taxon>
        <taxon>Ecdysozoa</taxon>
        <taxon>Nematoda</taxon>
        <taxon>Chromadorea</taxon>
        <taxon>Rhabditida</taxon>
        <taxon>Rhabditina</taxon>
        <taxon>Rhabditomorpha</taxon>
        <taxon>Strongyloidea</taxon>
        <taxon>Metastrongylidae</taxon>
        <taxon>Dictyocaulus</taxon>
    </lineage>
</organism>
<keyword evidence="3" id="KW-1185">Reference proteome</keyword>
<dbReference type="EMBL" id="KN716317">
    <property type="protein sequence ID" value="KJH47204.1"/>
    <property type="molecule type" value="Genomic_DNA"/>
</dbReference>
<evidence type="ECO:0000256" key="1">
    <source>
        <dbReference type="SAM" id="SignalP"/>
    </source>
</evidence>
<reference evidence="2 3" key="1">
    <citation type="submission" date="2013-11" db="EMBL/GenBank/DDBJ databases">
        <title>Draft genome of the bovine lungworm Dictyocaulus viviparus.</title>
        <authorList>
            <person name="Mitreva M."/>
        </authorList>
    </citation>
    <scope>NUCLEOTIDE SEQUENCE [LARGE SCALE GENOMIC DNA]</scope>
    <source>
        <strain evidence="2 3">HannoverDv2000</strain>
    </source>
</reference>
<feature type="chain" id="PRO_5002335943" description="Late nodulin" evidence="1">
    <location>
        <begin position="22"/>
        <end position="63"/>
    </location>
</feature>
<sequence length="63" mass="7352">MRKNTMLYCITIMLVVLSTESLPFLCDDNGEACQLHCLETMHSLVWNCVYHTCVCHDRIEPYL</sequence>
<dbReference type="Proteomes" id="UP000053766">
    <property type="component" value="Unassembled WGS sequence"/>
</dbReference>
<evidence type="ECO:0000313" key="3">
    <source>
        <dbReference type="Proteomes" id="UP000053766"/>
    </source>
</evidence>
<evidence type="ECO:0000313" key="2">
    <source>
        <dbReference type="EMBL" id="KJH47204.1"/>
    </source>
</evidence>
<dbReference type="AlphaFoldDB" id="A0A0D8XTY5"/>
<gene>
    <name evidence="2" type="ORF">DICVIV_06726</name>
</gene>
<name>A0A0D8XTY5_DICVI</name>
<reference evidence="3" key="2">
    <citation type="journal article" date="2016" name="Sci. Rep.">
        <title>Dictyocaulus viviparus genome, variome and transcriptome elucidate lungworm biology and support future intervention.</title>
        <authorList>
            <person name="McNulty S.N."/>
            <person name="Strube C."/>
            <person name="Rosa B.A."/>
            <person name="Martin J.C."/>
            <person name="Tyagi R."/>
            <person name="Choi Y.J."/>
            <person name="Wang Q."/>
            <person name="Hallsworth Pepin K."/>
            <person name="Zhang X."/>
            <person name="Ozersky P."/>
            <person name="Wilson R.K."/>
            <person name="Sternberg P.W."/>
            <person name="Gasser R.B."/>
            <person name="Mitreva M."/>
        </authorList>
    </citation>
    <scope>NUCLEOTIDE SEQUENCE [LARGE SCALE GENOMIC DNA]</scope>
    <source>
        <strain evidence="3">HannoverDv2000</strain>
    </source>
</reference>